<feature type="domain" description="Multidrug resistance protein MdtA-like barrel-sandwich hybrid" evidence="4">
    <location>
        <begin position="35"/>
        <end position="216"/>
    </location>
</feature>
<dbReference type="Proteomes" id="UP000321513">
    <property type="component" value="Unassembled WGS sequence"/>
</dbReference>
<gene>
    <name evidence="5" type="ORF">SAE01_47070</name>
</gene>
<dbReference type="InterPro" id="IPR058625">
    <property type="entry name" value="MdtA-like_BSH"/>
</dbReference>
<name>A0A512BJQ8_9BACT</name>
<evidence type="ECO:0000313" key="6">
    <source>
        <dbReference type="Proteomes" id="UP000321513"/>
    </source>
</evidence>
<dbReference type="PANTHER" id="PTHR32347:SF23">
    <property type="entry name" value="BLL5650 PROTEIN"/>
    <property type="match status" value="1"/>
</dbReference>
<reference evidence="5 6" key="1">
    <citation type="submission" date="2019-07" db="EMBL/GenBank/DDBJ databases">
        <title>Whole genome shotgun sequence of Segetibacter aerophilus NBRC 106135.</title>
        <authorList>
            <person name="Hosoyama A."/>
            <person name="Uohara A."/>
            <person name="Ohji S."/>
            <person name="Ichikawa N."/>
        </authorList>
    </citation>
    <scope>NUCLEOTIDE SEQUENCE [LARGE SCALE GENOMIC DNA]</scope>
    <source>
        <strain evidence="5 6">NBRC 106135</strain>
    </source>
</reference>
<feature type="coiled-coil region" evidence="3">
    <location>
        <begin position="67"/>
        <end position="153"/>
    </location>
</feature>
<dbReference type="PANTHER" id="PTHR32347">
    <property type="entry name" value="EFFLUX SYSTEM COMPONENT YKNX-RELATED"/>
    <property type="match status" value="1"/>
</dbReference>
<evidence type="ECO:0000259" key="4">
    <source>
        <dbReference type="Pfam" id="PF25917"/>
    </source>
</evidence>
<sequence length="321" mass="35212">MKKIVNLLFISVLAFACNSKKEVFDASGSFEADEVIVSSELSGQILTFNVNEGDSLAAGQAVGTIDADNLGLQKEQVEASIQSLSQKTVNVAPQLQLLRDQINVQQAQLANLLHERDRTQRLVNADAATGKQLDDITAQIDVVRKQIAVTQQQINVQKTASASQNRSILSEGKPLQKRAAQLEQQMSKSKIINPVTGTVLTRYAEQGEVTSPGKAMYKIADLSTLTLRAYVTGPQLSQIKLNQPVEVLIDNSPKDYKTYSGTITWISPKAEFTPKTIQTKEERANLVYAVKIKVRNDGYLKIGMFGEVRFKNSNDVSSIGK</sequence>
<evidence type="ECO:0000313" key="5">
    <source>
        <dbReference type="EMBL" id="GEO12211.1"/>
    </source>
</evidence>
<comment type="subcellular location">
    <subcellularLocation>
        <location evidence="1">Cell envelope</location>
    </subcellularLocation>
</comment>
<keyword evidence="6" id="KW-1185">Reference proteome</keyword>
<dbReference type="RefSeq" id="WP_147206330.1">
    <property type="nucleotide sequence ID" value="NZ_BJYT01000045.1"/>
</dbReference>
<accession>A0A512BJQ8</accession>
<comment type="caution">
    <text evidence="5">The sequence shown here is derived from an EMBL/GenBank/DDBJ whole genome shotgun (WGS) entry which is preliminary data.</text>
</comment>
<keyword evidence="2 3" id="KW-0175">Coiled coil</keyword>
<dbReference type="SUPFAM" id="SSF111369">
    <property type="entry name" value="HlyD-like secretion proteins"/>
    <property type="match status" value="1"/>
</dbReference>
<dbReference type="AlphaFoldDB" id="A0A512BJQ8"/>
<dbReference type="PROSITE" id="PS51257">
    <property type="entry name" value="PROKAR_LIPOPROTEIN"/>
    <property type="match status" value="1"/>
</dbReference>
<protein>
    <submittedName>
        <fullName evidence="5">Membrane protein</fullName>
    </submittedName>
</protein>
<dbReference type="Gene3D" id="2.40.50.100">
    <property type="match status" value="2"/>
</dbReference>
<evidence type="ECO:0000256" key="1">
    <source>
        <dbReference type="ARBA" id="ARBA00004196"/>
    </source>
</evidence>
<dbReference type="Pfam" id="PF25917">
    <property type="entry name" value="BSH_RND"/>
    <property type="match status" value="1"/>
</dbReference>
<dbReference type="InterPro" id="IPR050465">
    <property type="entry name" value="UPF0194_transport"/>
</dbReference>
<evidence type="ECO:0000256" key="2">
    <source>
        <dbReference type="ARBA" id="ARBA00023054"/>
    </source>
</evidence>
<dbReference type="Gene3D" id="2.40.30.170">
    <property type="match status" value="1"/>
</dbReference>
<dbReference type="EMBL" id="BJYT01000045">
    <property type="protein sequence ID" value="GEO12211.1"/>
    <property type="molecule type" value="Genomic_DNA"/>
</dbReference>
<proteinExistence type="predicted"/>
<evidence type="ECO:0000256" key="3">
    <source>
        <dbReference type="SAM" id="Coils"/>
    </source>
</evidence>
<organism evidence="5 6">
    <name type="scientific">Segetibacter aerophilus</name>
    <dbReference type="NCBI Taxonomy" id="670293"/>
    <lineage>
        <taxon>Bacteria</taxon>
        <taxon>Pseudomonadati</taxon>
        <taxon>Bacteroidota</taxon>
        <taxon>Chitinophagia</taxon>
        <taxon>Chitinophagales</taxon>
        <taxon>Chitinophagaceae</taxon>
        <taxon>Segetibacter</taxon>
    </lineage>
</organism>
<dbReference type="OrthoDB" id="9778236at2"/>
<dbReference type="GO" id="GO:0030313">
    <property type="term" value="C:cell envelope"/>
    <property type="evidence" value="ECO:0007669"/>
    <property type="project" value="UniProtKB-SubCell"/>
</dbReference>